<reference evidence="7" key="1">
    <citation type="journal article" date="2013" name="Nat. Biotechnol.">
        <title>Draft genome sequence of chickpea (Cicer arietinum) provides a resource for trait improvement.</title>
        <authorList>
            <person name="Varshney R.K."/>
            <person name="Song C."/>
            <person name="Saxena R.K."/>
            <person name="Azam S."/>
            <person name="Yu S."/>
            <person name="Sharpe A.G."/>
            <person name="Cannon S."/>
            <person name="Baek J."/>
            <person name="Rosen B.D."/>
            <person name="Tar'an B."/>
            <person name="Millan T."/>
            <person name="Zhang X."/>
            <person name="Ramsay L.D."/>
            <person name="Iwata A."/>
            <person name="Wang Y."/>
            <person name="Nelson W."/>
            <person name="Farmer A.D."/>
            <person name="Gaur P.M."/>
            <person name="Soderlund C."/>
            <person name="Penmetsa R.V."/>
            <person name="Xu C."/>
            <person name="Bharti A.K."/>
            <person name="He W."/>
            <person name="Winter P."/>
            <person name="Zhao S."/>
            <person name="Hane J.K."/>
            <person name="Carrasquilla-Garcia N."/>
            <person name="Condie J.A."/>
            <person name="Upadhyaya H.D."/>
            <person name="Luo M.C."/>
            <person name="Thudi M."/>
            <person name="Gowda C.L."/>
            <person name="Singh N.P."/>
            <person name="Lichtenzveig J."/>
            <person name="Gali K.K."/>
            <person name="Rubio J."/>
            <person name="Nadarajan N."/>
            <person name="Dolezel J."/>
            <person name="Bansal K.C."/>
            <person name="Xu X."/>
            <person name="Edwards D."/>
            <person name="Zhang G."/>
            <person name="Kahl G."/>
            <person name="Gil J."/>
            <person name="Singh K.B."/>
            <person name="Datta S.K."/>
            <person name="Jackson S.A."/>
            <person name="Wang J."/>
            <person name="Cook D.R."/>
        </authorList>
    </citation>
    <scope>NUCLEOTIDE SEQUENCE [LARGE SCALE GENOMIC DNA]</scope>
    <source>
        <strain evidence="7">cv. CDC Frontier</strain>
    </source>
</reference>
<dbReference type="OrthoDB" id="1383994at2759"/>
<sequence>MAKERYEEGLYYDGSMVNILESNPTPLKIKDYPISKKSLIEGAMALFIQKILLICALTLLFEHSVLGITVSITNKLQSRKDLTVHCKSADDDLGVRVLKFNHGFDWSFEYNVFGRTQFYCSFKWNGGELKWYDIFIQRRDHCDNCMWSIFEDYPCILRKNGLACFNYNK</sequence>
<organism evidence="7 8">
    <name type="scientific">Cicer arietinum</name>
    <name type="common">Chickpea</name>
    <name type="synonym">Garbanzo</name>
    <dbReference type="NCBI Taxonomy" id="3827"/>
    <lineage>
        <taxon>Eukaryota</taxon>
        <taxon>Viridiplantae</taxon>
        <taxon>Streptophyta</taxon>
        <taxon>Embryophyta</taxon>
        <taxon>Tracheophyta</taxon>
        <taxon>Spermatophyta</taxon>
        <taxon>Magnoliopsida</taxon>
        <taxon>eudicotyledons</taxon>
        <taxon>Gunneridae</taxon>
        <taxon>Pentapetalae</taxon>
        <taxon>rosids</taxon>
        <taxon>fabids</taxon>
        <taxon>Fabales</taxon>
        <taxon>Fabaceae</taxon>
        <taxon>Papilionoideae</taxon>
        <taxon>50 kb inversion clade</taxon>
        <taxon>NPAAA clade</taxon>
        <taxon>Hologalegina</taxon>
        <taxon>IRL clade</taxon>
        <taxon>Cicereae</taxon>
        <taxon>Cicer</taxon>
    </lineage>
</organism>
<name>A0A1S2Y4P7_CICAR</name>
<accession>A0A1S2Y4P7</accession>
<evidence type="ECO:0000256" key="5">
    <source>
        <dbReference type="ARBA" id="ARBA00022729"/>
    </source>
</evidence>
<evidence type="ECO:0000256" key="3">
    <source>
        <dbReference type="ARBA" id="ARBA00022471"/>
    </source>
</evidence>
<dbReference type="PaxDb" id="3827-XP_004499252.1"/>
<keyword evidence="5" id="KW-0732">Signal</keyword>
<dbReference type="GO" id="GO:0005576">
    <property type="term" value="C:extracellular region"/>
    <property type="evidence" value="ECO:0007669"/>
    <property type="project" value="UniProtKB-SubCell"/>
</dbReference>
<evidence type="ECO:0000256" key="2">
    <source>
        <dbReference type="ARBA" id="ARBA00005581"/>
    </source>
</evidence>
<keyword evidence="3 6" id="KW-0713">Self-incompatibility</keyword>
<evidence type="ECO:0000256" key="6">
    <source>
        <dbReference type="RuleBase" id="RU367044"/>
    </source>
</evidence>
<dbReference type="Pfam" id="PF05938">
    <property type="entry name" value="Self-incomp_S1"/>
    <property type="match status" value="1"/>
</dbReference>
<comment type="similarity">
    <text evidence="2 6">Belongs to the plant self-incompatibility (S1) protein family.</text>
</comment>
<evidence type="ECO:0000256" key="4">
    <source>
        <dbReference type="ARBA" id="ARBA00022525"/>
    </source>
</evidence>
<dbReference type="RefSeq" id="XP_004499252.1">
    <property type="nucleotide sequence ID" value="XM_004499195.1"/>
</dbReference>
<evidence type="ECO:0000313" key="7">
    <source>
        <dbReference type="Proteomes" id="UP000087171"/>
    </source>
</evidence>
<dbReference type="InterPro" id="IPR010264">
    <property type="entry name" value="Self-incomp_S1"/>
</dbReference>
<protein>
    <recommendedName>
        <fullName evidence="6">S-protein homolog</fullName>
    </recommendedName>
</protein>
<proteinExistence type="inferred from homology"/>
<keyword evidence="7" id="KW-1185">Reference proteome</keyword>
<dbReference type="AlphaFoldDB" id="A0A1S2Y4P7"/>
<gene>
    <name evidence="8" type="primary">LOC101515016</name>
</gene>
<evidence type="ECO:0000256" key="1">
    <source>
        <dbReference type="ARBA" id="ARBA00004613"/>
    </source>
</evidence>
<dbReference type="PANTHER" id="PTHR31232:SF43">
    <property type="entry name" value="S-PROTEIN HOMOLOG 29-RELATED"/>
    <property type="match status" value="1"/>
</dbReference>
<comment type="subcellular location">
    <subcellularLocation>
        <location evidence="1 6">Secreted</location>
    </subcellularLocation>
</comment>
<evidence type="ECO:0000313" key="8">
    <source>
        <dbReference type="RefSeq" id="XP_004499252.1"/>
    </source>
</evidence>
<dbReference type="GO" id="GO:0060320">
    <property type="term" value="P:rejection of self pollen"/>
    <property type="evidence" value="ECO:0007669"/>
    <property type="project" value="UniProtKB-KW"/>
</dbReference>
<dbReference type="PANTHER" id="PTHR31232">
    <property type="match status" value="1"/>
</dbReference>
<keyword evidence="4 6" id="KW-0964">Secreted</keyword>
<dbReference type="eggNOG" id="ENOG502SUH6">
    <property type="taxonomic scope" value="Eukaryota"/>
</dbReference>
<dbReference type="Proteomes" id="UP000087171">
    <property type="component" value="Chromosome Ca4"/>
</dbReference>
<reference evidence="8" key="2">
    <citation type="submission" date="2025-08" db="UniProtKB">
        <authorList>
            <consortium name="RefSeq"/>
        </authorList>
    </citation>
    <scope>IDENTIFICATION</scope>
    <source>
        <tissue evidence="8">Etiolated seedlings</tissue>
    </source>
</reference>